<dbReference type="STRING" id="344882.ABB29_06345"/>
<dbReference type="GO" id="GO:0017057">
    <property type="term" value="F:6-phosphogluconolactonase activity"/>
    <property type="evidence" value="ECO:0007669"/>
    <property type="project" value="TreeGrafter"/>
</dbReference>
<dbReference type="AlphaFoldDB" id="A0A0R0CW14"/>
<organism evidence="3 4">
    <name type="scientific">Pseudoxanthomonas dokdonensis</name>
    <dbReference type="NCBI Taxonomy" id="344882"/>
    <lineage>
        <taxon>Bacteria</taxon>
        <taxon>Pseudomonadati</taxon>
        <taxon>Pseudomonadota</taxon>
        <taxon>Gammaproteobacteria</taxon>
        <taxon>Lysobacterales</taxon>
        <taxon>Lysobacteraceae</taxon>
        <taxon>Pseudoxanthomonas</taxon>
    </lineage>
</organism>
<protein>
    <recommendedName>
        <fullName evidence="5">3-carboxymuconate cyclase</fullName>
    </recommendedName>
</protein>
<keyword evidence="2" id="KW-0119">Carbohydrate metabolism</keyword>
<keyword evidence="4" id="KW-1185">Reference proteome</keyword>
<reference evidence="3 4" key="1">
    <citation type="submission" date="2015-05" db="EMBL/GenBank/DDBJ databases">
        <title>Genome sequencing and analysis of members of genus Stenotrophomonas.</title>
        <authorList>
            <person name="Patil P.P."/>
            <person name="Midha S."/>
            <person name="Patil P.B."/>
        </authorList>
    </citation>
    <scope>NUCLEOTIDE SEQUENCE [LARGE SCALE GENOMIC DNA]</scope>
    <source>
        <strain evidence="3 4">DSM 21858</strain>
    </source>
</reference>
<dbReference type="Pfam" id="PF10282">
    <property type="entry name" value="Lactonase"/>
    <property type="match status" value="1"/>
</dbReference>
<dbReference type="Gene3D" id="2.130.10.10">
    <property type="entry name" value="YVTN repeat-like/Quinoprotein amine dehydrogenase"/>
    <property type="match status" value="2"/>
</dbReference>
<dbReference type="SUPFAM" id="SSF63829">
    <property type="entry name" value="Calcium-dependent phosphotriesterase"/>
    <property type="match status" value="1"/>
</dbReference>
<dbReference type="EMBL" id="LDJL01000005">
    <property type="protein sequence ID" value="KRG70706.1"/>
    <property type="molecule type" value="Genomic_DNA"/>
</dbReference>
<gene>
    <name evidence="3" type="ORF">ABB29_06345</name>
</gene>
<dbReference type="InterPro" id="IPR019405">
    <property type="entry name" value="Lactonase_7-beta_prop"/>
</dbReference>
<sequence length="397" mass="41381">MDSAEPASPTATSHLYTQTNETDNSIIHYGRMADGTLTEMDRVATGGKGTNGFKPATGEESAPDTLLSAYAVTMSRDHRWLFNVNAGDQSVSAFKVGADGHLSLTDTEATGEKAPPSSVAFDDKTQTLYVMHTLGPNHIRSFKLQDGNLVANEKSYTLNYDKFDNRVATSIVVSPDGRFLLADVLFNAPPAAGPDGPKLTPSNAGNPDGLVVFPITSDGSLGDPVLNDAGAPTPFSLAFLRGSNTQFVNTFAAGNGAVLSTLAADGTVSNGPLATVDLSLAPNGPSESCWVSISPDNSHAFVTNFGLGNLTSFSISGDTLTSANGSLGLVEGDGKFMAFAGIPTSGPNDSWASEDGFLYQLYPNASTLIAYRIEGKDLAEVGRYPIPYNSPSGLAGF</sequence>
<keyword evidence="2" id="KW-0313">Glucose metabolism</keyword>
<dbReference type="PANTHER" id="PTHR30344:SF4">
    <property type="entry name" value="CYCLASE, PUTATIVE (AFU_ORTHOLOGUE AFUA_6G11580)-RELATED"/>
    <property type="match status" value="1"/>
</dbReference>
<evidence type="ECO:0000313" key="3">
    <source>
        <dbReference type="EMBL" id="KRG70706.1"/>
    </source>
</evidence>
<dbReference type="InterPro" id="IPR050282">
    <property type="entry name" value="Cycloisomerase_2"/>
</dbReference>
<evidence type="ECO:0000256" key="1">
    <source>
        <dbReference type="ARBA" id="ARBA00005564"/>
    </source>
</evidence>
<evidence type="ECO:0000313" key="4">
    <source>
        <dbReference type="Proteomes" id="UP000052052"/>
    </source>
</evidence>
<dbReference type="InterPro" id="IPR015943">
    <property type="entry name" value="WD40/YVTN_repeat-like_dom_sf"/>
</dbReference>
<dbReference type="PATRIC" id="fig|344882.3.peg.2605"/>
<comment type="similarity">
    <text evidence="1">Belongs to the cycloisomerase 2 family.</text>
</comment>
<name>A0A0R0CW14_9GAMM</name>
<accession>A0A0R0CW14</accession>
<proteinExistence type="inferred from homology"/>
<dbReference type="PANTHER" id="PTHR30344">
    <property type="entry name" value="6-PHOSPHOGLUCONOLACTONASE-RELATED"/>
    <property type="match status" value="1"/>
</dbReference>
<comment type="caution">
    <text evidence="3">The sequence shown here is derived from an EMBL/GenBank/DDBJ whole genome shotgun (WGS) entry which is preliminary data.</text>
</comment>
<evidence type="ECO:0008006" key="5">
    <source>
        <dbReference type="Google" id="ProtNLM"/>
    </source>
</evidence>
<evidence type="ECO:0000256" key="2">
    <source>
        <dbReference type="ARBA" id="ARBA00022526"/>
    </source>
</evidence>
<dbReference type="GO" id="GO:0006006">
    <property type="term" value="P:glucose metabolic process"/>
    <property type="evidence" value="ECO:0007669"/>
    <property type="project" value="UniProtKB-KW"/>
</dbReference>
<dbReference type="Proteomes" id="UP000052052">
    <property type="component" value="Unassembled WGS sequence"/>
</dbReference>